<dbReference type="PANTHER" id="PTHR15975">
    <property type="entry name" value="CCR4-NOT TRANSCRIPTION COMPLEX SUBUNIT 11"/>
    <property type="match status" value="1"/>
</dbReference>
<gene>
    <name evidence="12" type="ORF">SEMRO_187_G080980.1</name>
</gene>
<dbReference type="GO" id="GO:0031047">
    <property type="term" value="P:regulatory ncRNA-mediated gene silencing"/>
    <property type="evidence" value="ECO:0007669"/>
    <property type="project" value="UniProtKB-KW"/>
</dbReference>
<comment type="subcellular location">
    <subcellularLocation>
        <location evidence="2">Cytoplasm</location>
    </subcellularLocation>
    <subcellularLocation>
        <location evidence="1">Nucleus</location>
    </subcellularLocation>
</comment>
<dbReference type="PANTHER" id="PTHR15975:SF0">
    <property type="entry name" value="CCR4-NOT TRANSCRIPTION COMPLEX SUBUNIT 11"/>
    <property type="match status" value="1"/>
</dbReference>
<dbReference type="InterPro" id="IPR019312">
    <property type="entry name" value="CNOT11"/>
</dbReference>
<evidence type="ECO:0000256" key="6">
    <source>
        <dbReference type="ARBA" id="ARBA00023015"/>
    </source>
</evidence>
<keyword evidence="6" id="KW-0805">Transcription regulation</keyword>
<keyword evidence="7" id="KW-0943">RNA-mediated gene silencing</keyword>
<comment type="similarity">
    <text evidence="3">Belongs to the CNOT11 family.</text>
</comment>
<evidence type="ECO:0000313" key="13">
    <source>
        <dbReference type="Proteomes" id="UP001153069"/>
    </source>
</evidence>
<feature type="region of interest" description="Disordered" evidence="11">
    <location>
        <begin position="382"/>
        <end position="422"/>
    </location>
</feature>
<evidence type="ECO:0000256" key="2">
    <source>
        <dbReference type="ARBA" id="ARBA00004496"/>
    </source>
</evidence>
<accession>A0A9N8DP35</accession>
<sequence>MALDFFHNLWGALEDLDKERTSAPNIVFDPHQQILDSYRQCVARQLLMQMTRPQQDLESGPVSVAWGAHSLLQTTTTVAADSKGRIGRRRTRISLITGKELSIRQRLGCLLVIEAICGMYGGQQNKADSPLFPLLVENTLKSIQQLTQDGPPNMQAEGFLDPAILEKLVESFLPNMLGNSQNYQIFVDELLAGKGVSKETMSVLEEAIQQYTTSVVYNDENYIPPLIVAKEDHELAELKRLLDSKEKEYAKAKNTNADDIIITSSQILPIKPESLMRHPMPPLEAPFARPMPPPMIPLFGFESQEEPLTEEEKTDLLEVLHAELIWLTPNNLRLMLIPEDEDKEDQEAKELQFRKVLQLMKTQAFQKTLAPNDHRTVLEMLNSDLVSKPDEEEDDDEEDDEEDDDEDVIPSRLIQESGLTPQNLPKLVEQNPLIAHECLLRVLPNEQEDVKNEYLSALVGMDMSLHSMEVVNRLAMHNVSTDDDEEDDDDDEEPILHPEYISLFISSCIASCENMQDKHAQNRLVRLVCVFIQSLLRNKVVRVEDIYYEVQSFCVEFSRIREAASLFKLLKAM</sequence>
<evidence type="ECO:0000256" key="1">
    <source>
        <dbReference type="ARBA" id="ARBA00004123"/>
    </source>
</evidence>
<feature type="compositionally biased region" description="Acidic residues" evidence="11">
    <location>
        <begin position="390"/>
        <end position="408"/>
    </location>
</feature>
<feature type="coiled-coil region" evidence="10">
    <location>
        <begin position="228"/>
        <end position="255"/>
    </location>
</feature>
<evidence type="ECO:0000256" key="3">
    <source>
        <dbReference type="ARBA" id="ARBA00008030"/>
    </source>
</evidence>
<dbReference type="GO" id="GO:0030014">
    <property type="term" value="C:CCR4-NOT complex"/>
    <property type="evidence" value="ECO:0007669"/>
    <property type="project" value="InterPro"/>
</dbReference>
<organism evidence="12 13">
    <name type="scientific">Seminavis robusta</name>
    <dbReference type="NCBI Taxonomy" id="568900"/>
    <lineage>
        <taxon>Eukaryota</taxon>
        <taxon>Sar</taxon>
        <taxon>Stramenopiles</taxon>
        <taxon>Ochrophyta</taxon>
        <taxon>Bacillariophyta</taxon>
        <taxon>Bacillariophyceae</taxon>
        <taxon>Bacillariophycidae</taxon>
        <taxon>Naviculales</taxon>
        <taxon>Naviculaceae</taxon>
        <taxon>Seminavis</taxon>
    </lineage>
</organism>
<dbReference type="EMBL" id="CAICTM010000186">
    <property type="protein sequence ID" value="CAB9504151.1"/>
    <property type="molecule type" value="Genomic_DNA"/>
</dbReference>
<dbReference type="GO" id="GO:0005634">
    <property type="term" value="C:nucleus"/>
    <property type="evidence" value="ECO:0007669"/>
    <property type="project" value="UniProtKB-SubCell"/>
</dbReference>
<evidence type="ECO:0000256" key="9">
    <source>
        <dbReference type="ARBA" id="ARBA00023242"/>
    </source>
</evidence>
<dbReference type="Pfam" id="PF10155">
    <property type="entry name" value="CNOT11"/>
    <property type="match status" value="1"/>
</dbReference>
<comment type="caution">
    <text evidence="12">The sequence shown here is derived from an EMBL/GenBank/DDBJ whole genome shotgun (WGS) entry which is preliminary data.</text>
</comment>
<keyword evidence="9" id="KW-0539">Nucleus</keyword>
<evidence type="ECO:0000256" key="4">
    <source>
        <dbReference type="ARBA" id="ARBA00014872"/>
    </source>
</evidence>
<protein>
    <recommendedName>
        <fullName evidence="4">CCR4-NOT transcription complex subunit 11</fullName>
    </recommendedName>
</protein>
<evidence type="ECO:0000256" key="7">
    <source>
        <dbReference type="ARBA" id="ARBA00023158"/>
    </source>
</evidence>
<keyword evidence="5" id="KW-0963">Cytoplasm</keyword>
<evidence type="ECO:0000256" key="8">
    <source>
        <dbReference type="ARBA" id="ARBA00023163"/>
    </source>
</evidence>
<evidence type="ECO:0000256" key="10">
    <source>
        <dbReference type="SAM" id="Coils"/>
    </source>
</evidence>
<dbReference type="Proteomes" id="UP001153069">
    <property type="component" value="Unassembled WGS sequence"/>
</dbReference>
<evidence type="ECO:0000256" key="11">
    <source>
        <dbReference type="SAM" id="MobiDB-lite"/>
    </source>
</evidence>
<keyword evidence="8" id="KW-0804">Transcription</keyword>
<reference evidence="12" key="1">
    <citation type="submission" date="2020-06" db="EMBL/GenBank/DDBJ databases">
        <authorList>
            <consortium name="Plant Systems Biology data submission"/>
        </authorList>
    </citation>
    <scope>NUCLEOTIDE SEQUENCE</scope>
    <source>
        <strain evidence="12">D6</strain>
    </source>
</reference>
<dbReference type="GO" id="GO:0005737">
    <property type="term" value="C:cytoplasm"/>
    <property type="evidence" value="ECO:0007669"/>
    <property type="project" value="UniProtKB-SubCell"/>
</dbReference>
<name>A0A9N8DP35_9STRA</name>
<evidence type="ECO:0000313" key="12">
    <source>
        <dbReference type="EMBL" id="CAB9504151.1"/>
    </source>
</evidence>
<dbReference type="AlphaFoldDB" id="A0A9N8DP35"/>
<proteinExistence type="inferred from homology"/>
<dbReference type="OrthoDB" id="10265389at2759"/>
<keyword evidence="13" id="KW-1185">Reference proteome</keyword>
<keyword evidence="10" id="KW-0175">Coiled coil</keyword>
<evidence type="ECO:0000256" key="5">
    <source>
        <dbReference type="ARBA" id="ARBA00022490"/>
    </source>
</evidence>